<evidence type="ECO:0000256" key="1">
    <source>
        <dbReference type="SAM" id="MobiDB-lite"/>
    </source>
</evidence>
<name>A0A0F8ZST1_9ZZZZ</name>
<reference evidence="3" key="1">
    <citation type="journal article" date="2015" name="Nature">
        <title>Complex archaea that bridge the gap between prokaryotes and eukaryotes.</title>
        <authorList>
            <person name="Spang A."/>
            <person name="Saw J.H."/>
            <person name="Jorgensen S.L."/>
            <person name="Zaremba-Niedzwiedzka K."/>
            <person name="Martijn J."/>
            <person name="Lind A.E."/>
            <person name="van Eijk R."/>
            <person name="Schleper C."/>
            <person name="Guy L."/>
            <person name="Ettema T.J."/>
        </authorList>
    </citation>
    <scope>NUCLEOTIDE SEQUENCE</scope>
</reference>
<accession>A0A0F8ZST1</accession>
<evidence type="ECO:0000313" key="3">
    <source>
        <dbReference type="EMBL" id="KKK89040.1"/>
    </source>
</evidence>
<dbReference type="EMBL" id="LAZR01049694">
    <property type="protein sequence ID" value="KKK89040.1"/>
    <property type="molecule type" value="Genomic_DNA"/>
</dbReference>
<sequence length="133" mass="14246">MVNKLLKGLIIILVLCGIVGGYYAIKNITDLFRPSVPPAILDIIDDSGRVDGDIAGVRDSIDSGARILDELDVASERSRESAGEIADSTAETKGQLAGIRDDAERAQAAIDFGWGAKRKLDNLIRRLQGADPQ</sequence>
<keyword evidence="2" id="KW-0812">Transmembrane</keyword>
<feature type="transmembrane region" description="Helical" evidence="2">
    <location>
        <begin position="6"/>
        <end position="25"/>
    </location>
</feature>
<feature type="region of interest" description="Disordered" evidence="1">
    <location>
        <begin position="77"/>
        <end position="97"/>
    </location>
</feature>
<gene>
    <name evidence="3" type="ORF">LCGC14_2737090</name>
</gene>
<comment type="caution">
    <text evidence="3">The sequence shown here is derived from an EMBL/GenBank/DDBJ whole genome shotgun (WGS) entry which is preliminary data.</text>
</comment>
<dbReference type="AlphaFoldDB" id="A0A0F8ZST1"/>
<organism evidence="3">
    <name type="scientific">marine sediment metagenome</name>
    <dbReference type="NCBI Taxonomy" id="412755"/>
    <lineage>
        <taxon>unclassified sequences</taxon>
        <taxon>metagenomes</taxon>
        <taxon>ecological metagenomes</taxon>
    </lineage>
</organism>
<keyword evidence="2" id="KW-1133">Transmembrane helix</keyword>
<proteinExistence type="predicted"/>
<evidence type="ECO:0000256" key="2">
    <source>
        <dbReference type="SAM" id="Phobius"/>
    </source>
</evidence>
<protein>
    <submittedName>
        <fullName evidence="3">Uncharacterized protein</fullName>
    </submittedName>
</protein>
<keyword evidence="2" id="KW-0472">Membrane</keyword>